<evidence type="ECO:0000256" key="1">
    <source>
        <dbReference type="ARBA" id="ARBA00022729"/>
    </source>
</evidence>
<evidence type="ECO:0000313" key="4">
    <source>
        <dbReference type="EMBL" id="PRH86103.1"/>
    </source>
</evidence>
<dbReference type="Pfam" id="PF00497">
    <property type="entry name" value="SBP_bac_3"/>
    <property type="match status" value="1"/>
</dbReference>
<keyword evidence="1 2" id="KW-0732">Signal</keyword>
<feature type="signal peptide" evidence="2">
    <location>
        <begin position="1"/>
        <end position="23"/>
    </location>
</feature>
<dbReference type="Gene3D" id="3.40.190.10">
    <property type="entry name" value="Periplasmic binding protein-like II"/>
    <property type="match status" value="2"/>
</dbReference>
<keyword evidence="5" id="KW-1185">Reference proteome</keyword>
<sequence>MKKYLLSSALLALSTLVAMPAPAKEWKTATIALEGAYEPWNLTKPDGSMDGFEIDLAKDLCGRMKIECKFIAQDWDGMIAGLNGGKFDVIMDAMSITDDRKKQVSFSQPYAQTPAGFAGLKTGDLAKMDGTGTTVTLTGEAGHDKSTVEKMREALKGKTIGIQTATVYTKFVEENFKDIATITEYKTSGERDLDITGGRIDVGFDDDTYFTSAFSKSGNEQMTLLGAQIAGPIWGEGIGPAFRQSDNDLREMWDKAIGAAIADGTVKKLSLKWFKLDVTPVKGS</sequence>
<feature type="chain" id="PRO_5015609533" evidence="2">
    <location>
        <begin position="24"/>
        <end position="284"/>
    </location>
</feature>
<feature type="domain" description="Solute-binding protein family 3/N-terminal" evidence="3">
    <location>
        <begin position="28"/>
        <end position="277"/>
    </location>
</feature>
<reference evidence="4 5" key="1">
    <citation type="submission" date="2018-02" db="EMBL/GenBank/DDBJ databases">
        <title>Whole genome sequencing of endophytic bacterium.</title>
        <authorList>
            <person name="Eedara R."/>
            <person name="Podile A.R."/>
        </authorList>
    </citation>
    <scope>NUCLEOTIDE SEQUENCE [LARGE SCALE GENOMIC DNA]</scope>
    <source>
        <strain evidence="4 5">RP1T</strain>
    </source>
</reference>
<dbReference type="Proteomes" id="UP000237682">
    <property type="component" value="Unassembled WGS sequence"/>
</dbReference>
<dbReference type="PANTHER" id="PTHR35936">
    <property type="entry name" value="MEMBRANE-BOUND LYTIC MUREIN TRANSGLYCOSYLASE F"/>
    <property type="match status" value="1"/>
</dbReference>
<dbReference type="SMART" id="SM00062">
    <property type="entry name" value="PBPb"/>
    <property type="match status" value="1"/>
</dbReference>
<evidence type="ECO:0000259" key="3">
    <source>
        <dbReference type="SMART" id="SM00062"/>
    </source>
</evidence>
<dbReference type="AlphaFoldDB" id="A0A2S9Q9S7"/>
<dbReference type="RefSeq" id="WP_105863401.1">
    <property type="nucleotide sequence ID" value="NZ_PUEJ01000006.1"/>
</dbReference>
<gene>
    <name evidence="4" type="ORF">C5L14_17790</name>
</gene>
<organism evidence="4 5">
    <name type="scientific">Labrys okinawensis</name>
    <dbReference type="NCBI Taxonomy" id="346911"/>
    <lineage>
        <taxon>Bacteria</taxon>
        <taxon>Pseudomonadati</taxon>
        <taxon>Pseudomonadota</taxon>
        <taxon>Alphaproteobacteria</taxon>
        <taxon>Hyphomicrobiales</taxon>
        <taxon>Xanthobacteraceae</taxon>
        <taxon>Labrys</taxon>
    </lineage>
</organism>
<dbReference type="PANTHER" id="PTHR35936:SF17">
    <property type="entry name" value="ARGININE-BINDING EXTRACELLULAR PROTEIN ARTP"/>
    <property type="match status" value="1"/>
</dbReference>
<dbReference type="InterPro" id="IPR001638">
    <property type="entry name" value="Solute-binding_3/MltF_N"/>
</dbReference>
<dbReference type="OrthoDB" id="9807134at2"/>
<evidence type="ECO:0000256" key="2">
    <source>
        <dbReference type="SAM" id="SignalP"/>
    </source>
</evidence>
<dbReference type="EMBL" id="PUEJ01000006">
    <property type="protein sequence ID" value="PRH86103.1"/>
    <property type="molecule type" value="Genomic_DNA"/>
</dbReference>
<accession>A0A2S9Q9S7</accession>
<comment type="caution">
    <text evidence="4">The sequence shown here is derived from an EMBL/GenBank/DDBJ whole genome shotgun (WGS) entry which is preliminary data.</text>
</comment>
<protein>
    <submittedName>
        <fullName evidence="4">ABC transporter substrate-binding protein</fullName>
    </submittedName>
</protein>
<evidence type="ECO:0000313" key="5">
    <source>
        <dbReference type="Proteomes" id="UP000237682"/>
    </source>
</evidence>
<dbReference type="SUPFAM" id="SSF53850">
    <property type="entry name" value="Periplasmic binding protein-like II"/>
    <property type="match status" value="1"/>
</dbReference>
<name>A0A2S9Q9S7_9HYPH</name>
<proteinExistence type="predicted"/>